<dbReference type="InterPro" id="IPR036259">
    <property type="entry name" value="MFS_trans_sf"/>
</dbReference>
<dbReference type="InterPro" id="IPR020846">
    <property type="entry name" value="MFS_dom"/>
</dbReference>
<dbReference type="EMBL" id="HG792015">
    <property type="protein sequence ID" value="CDM28292.1"/>
    <property type="molecule type" value="Genomic_DNA"/>
</dbReference>
<organism evidence="8 9">
    <name type="scientific">Penicillium roqueforti (strain FM164)</name>
    <dbReference type="NCBI Taxonomy" id="1365484"/>
    <lineage>
        <taxon>Eukaryota</taxon>
        <taxon>Fungi</taxon>
        <taxon>Dikarya</taxon>
        <taxon>Ascomycota</taxon>
        <taxon>Pezizomycotina</taxon>
        <taxon>Eurotiomycetes</taxon>
        <taxon>Eurotiomycetidae</taxon>
        <taxon>Eurotiales</taxon>
        <taxon>Aspergillaceae</taxon>
        <taxon>Penicillium</taxon>
    </lineage>
</organism>
<dbReference type="Proteomes" id="UP000030686">
    <property type="component" value="Unassembled WGS sequence"/>
</dbReference>
<keyword evidence="4 6" id="KW-1133">Transmembrane helix</keyword>
<protein>
    <submittedName>
        <fullName evidence="8">General substrate transporter</fullName>
    </submittedName>
</protein>
<evidence type="ECO:0000256" key="1">
    <source>
        <dbReference type="ARBA" id="ARBA00004141"/>
    </source>
</evidence>
<dbReference type="SUPFAM" id="SSF103473">
    <property type="entry name" value="MFS general substrate transporter"/>
    <property type="match status" value="1"/>
</dbReference>
<dbReference type="PROSITE" id="PS50850">
    <property type="entry name" value="MFS"/>
    <property type="match status" value="1"/>
</dbReference>
<dbReference type="PROSITE" id="PS51257">
    <property type="entry name" value="PROKAR_LIPOPROTEIN"/>
    <property type="match status" value="1"/>
</dbReference>
<dbReference type="PANTHER" id="PTHR48022">
    <property type="entry name" value="PLASTIDIC GLUCOSE TRANSPORTER 4"/>
    <property type="match status" value="1"/>
</dbReference>
<comment type="similarity">
    <text evidence="2">Belongs to the major facilitator superfamily. Sugar transporter (TC 2.A.1.1) family.</text>
</comment>
<sequence>MTTVAQKKKPYFGLTGGWLTFWITVACATDMTLFGYDQGVFIHDLVGPTKTTMLSTVTAIYDIGCFFGALVAFTIGEHLGRKKAILLGTTIMAVGGILQASSFSLAQMFVGRIVLGLGNE</sequence>
<dbReference type="AlphaFoldDB" id="W6QFE7"/>
<accession>W6QFE7</accession>
<evidence type="ECO:0000313" key="8">
    <source>
        <dbReference type="EMBL" id="CDM28292.1"/>
    </source>
</evidence>
<dbReference type="InterPro" id="IPR050360">
    <property type="entry name" value="MFS_Sugar_Transporters"/>
</dbReference>
<keyword evidence="3 6" id="KW-0812">Transmembrane</keyword>
<keyword evidence="9" id="KW-1185">Reference proteome</keyword>
<evidence type="ECO:0000313" key="9">
    <source>
        <dbReference type="Proteomes" id="UP000030686"/>
    </source>
</evidence>
<feature type="transmembrane region" description="Helical" evidence="6">
    <location>
        <begin position="85"/>
        <end position="110"/>
    </location>
</feature>
<gene>
    <name evidence="8" type="ORF">PROQFM164_S01g002103</name>
</gene>
<dbReference type="PANTHER" id="PTHR48022:SF26">
    <property type="entry name" value="MAJOR FACILITATOR SUPERFAMILY (MFS) PROFILE DOMAIN-CONTAINING PROTEIN-RELATED"/>
    <property type="match status" value="1"/>
</dbReference>
<reference evidence="8" key="1">
    <citation type="journal article" date="2014" name="Nat. Commun.">
        <title>Multiple recent horizontal transfers of a large genomic region in cheese making fungi.</title>
        <authorList>
            <person name="Cheeseman K."/>
            <person name="Ropars J."/>
            <person name="Renault P."/>
            <person name="Dupont J."/>
            <person name="Gouzy J."/>
            <person name="Branca A."/>
            <person name="Abraham A.L."/>
            <person name="Ceppi M."/>
            <person name="Conseiller E."/>
            <person name="Debuchy R."/>
            <person name="Malagnac F."/>
            <person name="Goarin A."/>
            <person name="Silar P."/>
            <person name="Lacoste S."/>
            <person name="Sallet E."/>
            <person name="Bensimon A."/>
            <person name="Giraud T."/>
            <person name="Brygoo Y."/>
        </authorList>
    </citation>
    <scope>NUCLEOTIDE SEQUENCE [LARGE SCALE GENOMIC DNA]</scope>
    <source>
        <strain evidence="8">FM164</strain>
    </source>
</reference>
<evidence type="ECO:0000259" key="7">
    <source>
        <dbReference type="PROSITE" id="PS50850"/>
    </source>
</evidence>
<evidence type="ECO:0000256" key="5">
    <source>
        <dbReference type="ARBA" id="ARBA00023136"/>
    </source>
</evidence>
<evidence type="ECO:0000256" key="4">
    <source>
        <dbReference type="ARBA" id="ARBA00022989"/>
    </source>
</evidence>
<dbReference type="OrthoDB" id="6339427at2759"/>
<comment type="subcellular location">
    <subcellularLocation>
        <location evidence="1">Membrane</location>
        <topology evidence="1">Multi-pass membrane protein</topology>
    </subcellularLocation>
</comment>
<dbReference type="InterPro" id="IPR005828">
    <property type="entry name" value="MFS_sugar_transport-like"/>
</dbReference>
<name>W6QFE7_PENRF</name>
<dbReference type="Pfam" id="PF00083">
    <property type="entry name" value="Sugar_tr"/>
    <property type="match status" value="1"/>
</dbReference>
<dbReference type="GO" id="GO:0016020">
    <property type="term" value="C:membrane"/>
    <property type="evidence" value="ECO:0007669"/>
    <property type="project" value="UniProtKB-SubCell"/>
</dbReference>
<evidence type="ECO:0000256" key="3">
    <source>
        <dbReference type="ARBA" id="ARBA00022692"/>
    </source>
</evidence>
<feature type="transmembrane region" description="Helical" evidence="6">
    <location>
        <begin position="52"/>
        <end position="73"/>
    </location>
</feature>
<feature type="domain" description="Major facilitator superfamily (MFS) profile" evidence="7">
    <location>
        <begin position="1"/>
        <end position="120"/>
    </location>
</feature>
<evidence type="ECO:0000256" key="2">
    <source>
        <dbReference type="ARBA" id="ARBA00010992"/>
    </source>
</evidence>
<keyword evidence="5 6" id="KW-0472">Membrane</keyword>
<proteinExistence type="inferred from homology"/>
<evidence type="ECO:0000256" key="6">
    <source>
        <dbReference type="SAM" id="Phobius"/>
    </source>
</evidence>
<dbReference type="Gene3D" id="1.20.1250.20">
    <property type="entry name" value="MFS general substrate transporter like domains"/>
    <property type="match status" value="1"/>
</dbReference>
<dbReference type="GO" id="GO:0005351">
    <property type="term" value="F:carbohydrate:proton symporter activity"/>
    <property type="evidence" value="ECO:0007669"/>
    <property type="project" value="TreeGrafter"/>
</dbReference>